<evidence type="ECO:0000256" key="2">
    <source>
        <dbReference type="SAM" id="Coils"/>
    </source>
</evidence>
<dbReference type="GO" id="GO:0003677">
    <property type="term" value="F:DNA binding"/>
    <property type="evidence" value="ECO:0007669"/>
    <property type="project" value="UniProtKB-KW"/>
</dbReference>
<evidence type="ECO:0000256" key="1">
    <source>
        <dbReference type="ARBA" id="ARBA00023125"/>
    </source>
</evidence>
<sequence length="269" mass="29957">MRNLLPIGRFSQVTRLSVRMLRHYDELGLLKPALVDEASGYRYYSLAQAAEAERIRLLRELEVPLEEIRELLSAPDARSVRERLERHKARLEAAVAGYRRAIAALEGLEAAPLGTAYPVRLRHEAAQPVLSRRLRGPFPEMVRGLGAAFAALYAALARQDLRPAGPPFVLYHGPEFDEEDLDYEPGLPTERLGSPWGDLRAWELPPGPVAYTLHAGPYGGIGRAYQAVATWMGEHGHEAAGPPREVYLVGQGQAENPAEYRTELVWPVR</sequence>
<dbReference type="Proteomes" id="UP000265715">
    <property type="component" value="Unassembled WGS sequence"/>
</dbReference>
<keyword evidence="2" id="KW-0175">Coiled coil</keyword>
<keyword evidence="5" id="KW-1185">Reference proteome</keyword>
<accession>A0A399E433</accession>
<dbReference type="GO" id="GO:0003700">
    <property type="term" value="F:DNA-binding transcription factor activity"/>
    <property type="evidence" value="ECO:0007669"/>
    <property type="project" value="InterPro"/>
</dbReference>
<dbReference type="InterPro" id="IPR000551">
    <property type="entry name" value="MerR-type_HTH_dom"/>
</dbReference>
<evidence type="ECO:0000313" key="5">
    <source>
        <dbReference type="Proteomes" id="UP000265715"/>
    </source>
</evidence>
<dbReference type="PANTHER" id="PTHR30204">
    <property type="entry name" value="REDOX-CYCLING DRUG-SENSING TRANSCRIPTIONAL ACTIVATOR SOXR"/>
    <property type="match status" value="1"/>
</dbReference>
<dbReference type="Pfam" id="PF06445">
    <property type="entry name" value="GyrI-like"/>
    <property type="match status" value="1"/>
</dbReference>
<evidence type="ECO:0000313" key="4">
    <source>
        <dbReference type="EMBL" id="RIH77470.1"/>
    </source>
</evidence>
<dbReference type="InterPro" id="IPR047057">
    <property type="entry name" value="MerR_fam"/>
</dbReference>
<evidence type="ECO:0000259" key="3">
    <source>
        <dbReference type="PROSITE" id="PS50937"/>
    </source>
</evidence>
<reference evidence="4 5" key="1">
    <citation type="submission" date="2018-08" db="EMBL/GenBank/DDBJ databases">
        <title>Meiothermus terrae DSM 26712 genome sequencing project.</title>
        <authorList>
            <person name="Da Costa M.S."/>
            <person name="Albuquerque L."/>
            <person name="Raposo P."/>
            <person name="Froufe H.J.C."/>
            <person name="Barroso C.S."/>
            <person name="Egas C."/>
        </authorList>
    </citation>
    <scope>NUCLEOTIDE SEQUENCE [LARGE SCALE GENOMIC DNA]</scope>
    <source>
        <strain evidence="4 5">DSM 26712</strain>
    </source>
</reference>
<dbReference type="RefSeq" id="WP_119316626.1">
    <property type="nucleotide sequence ID" value="NZ_QXDL01000287.1"/>
</dbReference>
<dbReference type="InterPro" id="IPR010499">
    <property type="entry name" value="AraC_E-bd"/>
</dbReference>
<dbReference type="SUPFAM" id="SSF55136">
    <property type="entry name" value="Probable bacterial effector-binding domain"/>
    <property type="match status" value="1"/>
</dbReference>
<dbReference type="InterPro" id="IPR029442">
    <property type="entry name" value="GyrI-like"/>
</dbReference>
<protein>
    <submittedName>
        <fullName evidence="4">Multidrug-efflux transporter 1 regulator</fullName>
    </submittedName>
</protein>
<name>A0A399E433_9DEIN</name>
<dbReference type="CDD" id="cd01107">
    <property type="entry name" value="HTH_BmrR"/>
    <property type="match status" value="1"/>
</dbReference>
<dbReference type="OrthoDB" id="6399at2"/>
<proteinExistence type="predicted"/>
<dbReference type="PANTHER" id="PTHR30204:SF97">
    <property type="entry name" value="MERR FAMILY REGULATORY PROTEIN"/>
    <property type="match status" value="1"/>
</dbReference>
<dbReference type="EMBL" id="QXDL01000287">
    <property type="protein sequence ID" value="RIH77470.1"/>
    <property type="molecule type" value="Genomic_DNA"/>
</dbReference>
<dbReference type="SMART" id="SM00871">
    <property type="entry name" value="AraC_E_bind"/>
    <property type="match status" value="1"/>
</dbReference>
<gene>
    <name evidence="4" type="primary">bmrR_1</name>
    <name evidence="4" type="ORF">Mterra_03770</name>
</gene>
<dbReference type="InterPro" id="IPR011256">
    <property type="entry name" value="Reg_factor_effector_dom_sf"/>
</dbReference>
<feature type="domain" description="HTH merR-type" evidence="3">
    <location>
        <begin position="4"/>
        <end position="74"/>
    </location>
</feature>
<dbReference type="InterPro" id="IPR009061">
    <property type="entry name" value="DNA-bd_dom_put_sf"/>
</dbReference>
<dbReference type="SUPFAM" id="SSF46955">
    <property type="entry name" value="Putative DNA-binding domain"/>
    <property type="match status" value="1"/>
</dbReference>
<dbReference type="AlphaFoldDB" id="A0A399E433"/>
<dbReference type="Gene3D" id="1.10.1660.10">
    <property type="match status" value="1"/>
</dbReference>
<dbReference type="Pfam" id="PF13411">
    <property type="entry name" value="MerR_1"/>
    <property type="match status" value="1"/>
</dbReference>
<dbReference type="PROSITE" id="PS00552">
    <property type="entry name" value="HTH_MERR_1"/>
    <property type="match status" value="1"/>
</dbReference>
<dbReference type="Gene3D" id="3.20.80.10">
    <property type="entry name" value="Regulatory factor, effector binding domain"/>
    <property type="match status" value="1"/>
</dbReference>
<organism evidence="4 5">
    <name type="scientific">Calidithermus terrae</name>
    <dbReference type="NCBI Taxonomy" id="1408545"/>
    <lineage>
        <taxon>Bacteria</taxon>
        <taxon>Thermotogati</taxon>
        <taxon>Deinococcota</taxon>
        <taxon>Deinococci</taxon>
        <taxon>Thermales</taxon>
        <taxon>Thermaceae</taxon>
        <taxon>Calidithermus</taxon>
    </lineage>
</organism>
<feature type="coiled-coil region" evidence="2">
    <location>
        <begin position="81"/>
        <end position="108"/>
    </location>
</feature>
<keyword evidence="1" id="KW-0238">DNA-binding</keyword>
<comment type="caution">
    <text evidence="4">The sequence shown here is derived from an EMBL/GenBank/DDBJ whole genome shotgun (WGS) entry which is preliminary data.</text>
</comment>
<dbReference type="PROSITE" id="PS50937">
    <property type="entry name" value="HTH_MERR_2"/>
    <property type="match status" value="1"/>
</dbReference>
<dbReference type="SMART" id="SM00422">
    <property type="entry name" value="HTH_MERR"/>
    <property type="match status" value="1"/>
</dbReference>